<dbReference type="RefSeq" id="WP_187078324.1">
    <property type="nucleotide sequence ID" value="NZ_JACORT010000011.1"/>
</dbReference>
<name>A0A923SH51_9BURK</name>
<protein>
    <recommendedName>
        <fullName evidence="3">DUF2946 domain-containing protein</fullName>
    </recommendedName>
</protein>
<gene>
    <name evidence="1" type="ORF">H8N03_21735</name>
</gene>
<reference evidence="1" key="1">
    <citation type="submission" date="2020-08" db="EMBL/GenBank/DDBJ databases">
        <title>Ramlibacter sp. USB13 16S ribosomal RNA gene genome sequencing and assembly.</title>
        <authorList>
            <person name="Kang M."/>
        </authorList>
    </citation>
    <scope>NUCLEOTIDE SEQUENCE</scope>
    <source>
        <strain evidence="1">USB13</strain>
    </source>
</reference>
<evidence type="ECO:0000313" key="2">
    <source>
        <dbReference type="Proteomes" id="UP000608513"/>
    </source>
</evidence>
<evidence type="ECO:0000313" key="1">
    <source>
        <dbReference type="EMBL" id="MBC5785577.1"/>
    </source>
</evidence>
<proteinExistence type="predicted"/>
<dbReference type="EMBL" id="JACORT010000011">
    <property type="protein sequence ID" value="MBC5785577.1"/>
    <property type="molecule type" value="Genomic_DNA"/>
</dbReference>
<dbReference type="Proteomes" id="UP000608513">
    <property type="component" value="Unassembled WGS sequence"/>
</dbReference>
<sequence>MAFAAFRSAVRSRRFAWLLALALWLPVAQFAAASHALLHLHSTVTEQRDPASTTPGSCDLCVVAAALGSGAPAPSAPALATAAAPQAAPAAAPGTAVRATPPRFYASRAPPPLHA</sequence>
<comment type="caution">
    <text evidence="1">The sequence shown here is derived from an EMBL/GenBank/DDBJ whole genome shotgun (WGS) entry which is preliminary data.</text>
</comment>
<keyword evidence="2" id="KW-1185">Reference proteome</keyword>
<evidence type="ECO:0008006" key="3">
    <source>
        <dbReference type="Google" id="ProtNLM"/>
    </source>
</evidence>
<organism evidence="1 2">
    <name type="scientific">Ramlibacter cellulosilyticus</name>
    <dbReference type="NCBI Taxonomy" id="2764187"/>
    <lineage>
        <taxon>Bacteria</taxon>
        <taxon>Pseudomonadati</taxon>
        <taxon>Pseudomonadota</taxon>
        <taxon>Betaproteobacteria</taxon>
        <taxon>Burkholderiales</taxon>
        <taxon>Comamonadaceae</taxon>
        <taxon>Ramlibacter</taxon>
    </lineage>
</organism>
<dbReference type="AlphaFoldDB" id="A0A923SH51"/>
<accession>A0A923SH51</accession>